<reference evidence="8" key="1">
    <citation type="submission" date="2025-08" db="UniProtKB">
        <authorList>
            <consortium name="RefSeq"/>
        </authorList>
    </citation>
    <scope>IDENTIFICATION</scope>
</reference>
<dbReference type="InterPro" id="IPR013524">
    <property type="entry name" value="Runt_dom"/>
</dbReference>
<dbReference type="Proteomes" id="UP001652628">
    <property type="component" value="Chromosome X"/>
</dbReference>
<feature type="compositionally biased region" description="Gly residues" evidence="5">
    <location>
        <begin position="371"/>
        <end position="394"/>
    </location>
</feature>
<keyword evidence="3" id="KW-0804">Transcription</keyword>
<organism evidence="7 8">
    <name type="scientific">Drosophila suzukii</name>
    <name type="common">Spotted-wing drosophila fruit fly</name>
    <dbReference type="NCBI Taxonomy" id="28584"/>
    <lineage>
        <taxon>Eukaryota</taxon>
        <taxon>Metazoa</taxon>
        <taxon>Ecdysozoa</taxon>
        <taxon>Arthropoda</taxon>
        <taxon>Hexapoda</taxon>
        <taxon>Insecta</taxon>
        <taxon>Pterygota</taxon>
        <taxon>Neoptera</taxon>
        <taxon>Endopterygota</taxon>
        <taxon>Diptera</taxon>
        <taxon>Brachycera</taxon>
        <taxon>Muscomorpha</taxon>
        <taxon>Ephydroidea</taxon>
        <taxon>Drosophilidae</taxon>
        <taxon>Drosophila</taxon>
        <taxon>Sophophora</taxon>
    </lineage>
</organism>
<feature type="compositionally biased region" description="Polar residues" evidence="5">
    <location>
        <begin position="414"/>
        <end position="451"/>
    </location>
</feature>
<evidence type="ECO:0000256" key="5">
    <source>
        <dbReference type="SAM" id="MobiDB-lite"/>
    </source>
</evidence>
<feature type="domain" description="Runt" evidence="6">
    <location>
        <begin position="90"/>
        <end position="218"/>
    </location>
</feature>
<dbReference type="AlphaFoldDB" id="A0AB40AE03"/>
<protein>
    <submittedName>
        <fullName evidence="8">Protein lozenge isoform X1</fullName>
    </submittedName>
</protein>
<dbReference type="Gene3D" id="2.60.40.720">
    <property type="match status" value="1"/>
</dbReference>
<name>A0AB40AE03_DROSZ</name>
<keyword evidence="2" id="KW-0805">Transcription regulation</keyword>
<evidence type="ECO:0000313" key="8">
    <source>
        <dbReference type="RefSeq" id="XP_036676762.3"/>
    </source>
</evidence>
<evidence type="ECO:0000256" key="2">
    <source>
        <dbReference type="ARBA" id="ARBA00023015"/>
    </source>
</evidence>
<dbReference type="InterPro" id="IPR012346">
    <property type="entry name" value="p53/RUNT-type_TF_DNA-bd_sf"/>
</dbReference>
<dbReference type="GO" id="GO:0048592">
    <property type="term" value="P:eye morphogenesis"/>
    <property type="evidence" value="ECO:0007669"/>
    <property type="project" value="UniProtKB-ARBA"/>
</dbReference>
<dbReference type="InterPro" id="IPR008967">
    <property type="entry name" value="p53-like_TF_DNA-bd_sf"/>
</dbReference>
<dbReference type="PRINTS" id="PR00967">
    <property type="entry name" value="ONCOGENEAML1"/>
</dbReference>
<sequence>MHLTTTSSNSTASNANNNNNNTTNNNNNTSSNNNTSNTNGSSNNNNTSGNNNNSSGNNNSNTEQNTPPTPAQLLNEAYTKMTSDILAERTLGDFLTEHPGELIRTSSPLFVCTVLPPHWRSNKTLPVAFKVVSLGDIMDGTMVTVRAGNDENYCAELRNCTAVMKNQVAKFNDLRFVGRSGRGKSFTLTITVSTNPPHIATYNKAIKVTVDGPREPRSKTMLSLLGQQQQFHFAFGQRPFHFSTDPLSGFRMPPIGNCQSASNTHWGYGSAASAYSPYLASSGLSSCTTPTSAQFNNPALGFTCSSNDQSNNQDFGGATNRDCVPMLPDSTASDLDQHLSSLVGSTSGQMTHHSLLGAGGQTSISSTVNGASGGGSGGAGAAGGGAGSGGGAGGGGAGGNSILVPRYHTNASNEYNVHSSQNGPRSLSDSSQAESPVQEDLLTTNTPNLGSTAGGGGAANGGAASNAGSGAAGSSGAGGAASAVGNPAMLGANQNFPGIVNQAQHSAASAYGGGTGVVGGGHGSAAAAAAGCNGSLYPVLPASLLYSQLYTAANQSAHGFHSHTLPAHASPNSSVHGELQSVMDHISNVGVRQQHNIMAGGGVTHPGDLTLIGNCGASVRNIEDGNSNRQVAALAAHRGHHNPTDNGGSVWRPY</sequence>
<dbReference type="GO" id="GO:0005524">
    <property type="term" value="F:ATP binding"/>
    <property type="evidence" value="ECO:0007669"/>
    <property type="project" value="InterPro"/>
</dbReference>
<feature type="region of interest" description="Disordered" evidence="5">
    <location>
        <begin position="1"/>
        <end position="71"/>
    </location>
</feature>
<feature type="region of interest" description="Disordered" evidence="5">
    <location>
        <begin position="414"/>
        <end position="478"/>
    </location>
</feature>
<proteinExistence type="predicted"/>
<dbReference type="GO" id="GO:0000978">
    <property type="term" value="F:RNA polymerase II cis-regulatory region sequence-specific DNA binding"/>
    <property type="evidence" value="ECO:0007669"/>
    <property type="project" value="TreeGrafter"/>
</dbReference>
<dbReference type="Pfam" id="PF00853">
    <property type="entry name" value="Runt"/>
    <property type="match status" value="1"/>
</dbReference>
<comment type="subcellular location">
    <subcellularLocation>
        <location evidence="1">Nucleus</location>
    </subcellularLocation>
</comment>
<dbReference type="GO" id="GO:0000981">
    <property type="term" value="F:DNA-binding transcription factor activity, RNA polymerase II-specific"/>
    <property type="evidence" value="ECO:0007669"/>
    <property type="project" value="TreeGrafter"/>
</dbReference>
<dbReference type="GO" id="GO:0003006">
    <property type="term" value="P:developmental process involved in reproduction"/>
    <property type="evidence" value="ECO:0007669"/>
    <property type="project" value="UniProtKB-ARBA"/>
</dbReference>
<evidence type="ECO:0000256" key="3">
    <source>
        <dbReference type="ARBA" id="ARBA00023163"/>
    </source>
</evidence>
<feature type="region of interest" description="Disordered" evidence="5">
    <location>
        <begin position="367"/>
        <end position="394"/>
    </location>
</feature>
<dbReference type="GeneID" id="108014952"/>
<dbReference type="PANTHER" id="PTHR11950:SF50">
    <property type="entry name" value="RUNT RELATED A, ISOFORM D"/>
    <property type="match status" value="1"/>
</dbReference>
<feature type="compositionally biased region" description="Low complexity" evidence="5">
    <location>
        <begin position="1"/>
        <end position="62"/>
    </location>
</feature>
<evidence type="ECO:0000256" key="4">
    <source>
        <dbReference type="ARBA" id="ARBA00023242"/>
    </source>
</evidence>
<evidence type="ECO:0000313" key="7">
    <source>
        <dbReference type="Proteomes" id="UP001652628"/>
    </source>
</evidence>
<keyword evidence="4" id="KW-0539">Nucleus</keyword>
<dbReference type="PROSITE" id="PS51062">
    <property type="entry name" value="RUNT"/>
    <property type="match status" value="1"/>
</dbReference>
<dbReference type="GO" id="GO:0001709">
    <property type="term" value="P:cell fate determination"/>
    <property type="evidence" value="ECO:0007669"/>
    <property type="project" value="UniProtKB-ARBA"/>
</dbReference>
<evidence type="ECO:0000259" key="6">
    <source>
        <dbReference type="PROSITE" id="PS51062"/>
    </source>
</evidence>
<gene>
    <name evidence="8" type="primary">RunxA</name>
</gene>
<dbReference type="SUPFAM" id="SSF49417">
    <property type="entry name" value="p53-like transcription factors"/>
    <property type="match status" value="1"/>
</dbReference>
<dbReference type="GO" id="GO:0005634">
    <property type="term" value="C:nucleus"/>
    <property type="evidence" value="ECO:0007669"/>
    <property type="project" value="UniProtKB-SubCell"/>
</dbReference>
<dbReference type="PANTHER" id="PTHR11950">
    <property type="entry name" value="RUNT RELATED"/>
    <property type="match status" value="1"/>
</dbReference>
<dbReference type="InterPro" id="IPR000040">
    <property type="entry name" value="AML1_Runt"/>
</dbReference>
<evidence type="ECO:0000256" key="1">
    <source>
        <dbReference type="ARBA" id="ARBA00004123"/>
    </source>
</evidence>
<keyword evidence="7" id="KW-1185">Reference proteome</keyword>
<accession>A0AB40AE03</accession>
<dbReference type="RefSeq" id="XP_036676762.3">
    <property type="nucleotide sequence ID" value="XM_036820867.3"/>
</dbReference>